<name>D1ARG0_SEBTE</name>
<dbReference type="SUPFAM" id="SSF52317">
    <property type="entry name" value="Class I glutamine amidotransferase-like"/>
    <property type="match status" value="1"/>
</dbReference>
<dbReference type="Proteomes" id="UP000000845">
    <property type="component" value="Chromosome"/>
</dbReference>
<dbReference type="Gene3D" id="3.40.50.880">
    <property type="match status" value="1"/>
</dbReference>
<sequence>MGKKVAVLVPNPVNGYGLFAYLEAFFENGVEYKTFAVNSTKNVKTNSGLALELDGVIGDLKGHEAEYDGAVFACGDAIKEFAKHKEEAEYKDMFEVIAKFNELNKKLAGHCAAGLVFEIAGVIKDKKVALHPYAKAAVNSGIATDNSSMISQNVFTAKTEESAMEMIPYFIWAL</sequence>
<reference evidence="2 3" key="2">
    <citation type="journal article" date="2010" name="Stand. Genomic Sci.">
        <title>Complete genome sequence of Sebaldella termitidis type strain (NCTC 11300).</title>
        <authorList>
            <person name="Harmon-Smith M."/>
            <person name="Celia L."/>
            <person name="Chertkov O."/>
            <person name="Lapidus A."/>
            <person name="Copeland A."/>
            <person name="Glavina Del Rio T."/>
            <person name="Nolan M."/>
            <person name="Lucas S."/>
            <person name="Tice H."/>
            <person name="Cheng J.F."/>
            <person name="Han C."/>
            <person name="Detter J.C."/>
            <person name="Bruce D."/>
            <person name="Goodwin L."/>
            <person name="Pitluck S."/>
            <person name="Pati A."/>
            <person name="Liolios K."/>
            <person name="Ivanova N."/>
            <person name="Mavromatis K."/>
            <person name="Mikhailova N."/>
            <person name="Chen A."/>
            <person name="Palaniappan K."/>
            <person name="Land M."/>
            <person name="Hauser L."/>
            <person name="Chang Y.J."/>
            <person name="Jeffries C.D."/>
            <person name="Brettin T."/>
            <person name="Goker M."/>
            <person name="Beck B."/>
            <person name="Bristow J."/>
            <person name="Eisen J.A."/>
            <person name="Markowitz V."/>
            <person name="Hugenholtz P."/>
            <person name="Kyrpides N.C."/>
            <person name="Klenk H.P."/>
            <person name="Chen F."/>
        </authorList>
    </citation>
    <scope>NUCLEOTIDE SEQUENCE [LARGE SCALE GENOMIC DNA]</scope>
    <source>
        <strain evidence="3">ATCC 33386 / NCTC 11300</strain>
    </source>
</reference>
<evidence type="ECO:0000313" key="3">
    <source>
        <dbReference type="Proteomes" id="UP000000845"/>
    </source>
</evidence>
<dbReference type="EMBL" id="CP001739">
    <property type="protein sequence ID" value="ACZ10446.1"/>
    <property type="molecule type" value="Genomic_DNA"/>
</dbReference>
<proteinExistence type="predicted"/>
<evidence type="ECO:0000313" key="2">
    <source>
        <dbReference type="EMBL" id="ACZ10446.1"/>
    </source>
</evidence>
<feature type="domain" description="DJ-1/PfpI" evidence="1">
    <location>
        <begin position="3"/>
        <end position="167"/>
    </location>
</feature>
<dbReference type="InterPro" id="IPR002818">
    <property type="entry name" value="DJ-1/PfpI"/>
</dbReference>
<dbReference type="STRING" id="526218.Sterm_3612"/>
<dbReference type="Pfam" id="PF01965">
    <property type="entry name" value="DJ-1_PfpI"/>
    <property type="match status" value="1"/>
</dbReference>
<dbReference type="InterPro" id="IPR029062">
    <property type="entry name" value="Class_I_gatase-like"/>
</dbReference>
<dbReference type="eggNOG" id="COG0693">
    <property type="taxonomic scope" value="Bacteria"/>
</dbReference>
<reference evidence="3" key="1">
    <citation type="submission" date="2009-09" db="EMBL/GenBank/DDBJ databases">
        <title>The complete chromosome of Sebaldella termitidis ATCC 33386.</title>
        <authorList>
            <consortium name="US DOE Joint Genome Institute (JGI-PGF)"/>
            <person name="Lucas S."/>
            <person name="Copeland A."/>
            <person name="Lapidus A."/>
            <person name="Glavina del Rio T."/>
            <person name="Dalin E."/>
            <person name="Tice H."/>
            <person name="Bruce D."/>
            <person name="Goodwin L."/>
            <person name="Pitluck S."/>
            <person name="Kyrpides N."/>
            <person name="Mavromatis K."/>
            <person name="Ivanova N."/>
            <person name="Mikhailova N."/>
            <person name="Sims D."/>
            <person name="Meincke L."/>
            <person name="Brettin T."/>
            <person name="Detter J.C."/>
            <person name="Han C."/>
            <person name="Larimer F."/>
            <person name="Land M."/>
            <person name="Hauser L."/>
            <person name="Markowitz V."/>
            <person name="Cheng J.F."/>
            <person name="Hugenholtz P."/>
            <person name="Woyke T."/>
            <person name="Wu D."/>
            <person name="Eisen J.A."/>
        </authorList>
    </citation>
    <scope>NUCLEOTIDE SEQUENCE [LARGE SCALE GENOMIC DNA]</scope>
    <source>
        <strain evidence="3">ATCC 33386 / NCTC 11300</strain>
    </source>
</reference>
<keyword evidence="3" id="KW-1185">Reference proteome</keyword>
<dbReference type="AlphaFoldDB" id="D1ARG0"/>
<evidence type="ECO:0000259" key="1">
    <source>
        <dbReference type="Pfam" id="PF01965"/>
    </source>
</evidence>
<dbReference type="RefSeq" id="WP_012863028.1">
    <property type="nucleotide sequence ID" value="NC_013517.1"/>
</dbReference>
<dbReference type="KEGG" id="str:Sterm_3612"/>
<accession>D1ARG0</accession>
<gene>
    <name evidence="2" type="ordered locus">Sterm_3612</name>
</gene>
<organism evidence="2 3">
    <name type="scientific">Sebaldella termitidis (strain ATCC 33386 / NCTC 11300)</name>
    <dbReference type="NCBI Taxonomy" id="526218"/>
    <lineage>
        <taxon>Bacteria</taxon>
        <taxon>Fusobacteriati</taxon>
        <taxon>Fusobacteriota</taxon>
        <taxon>Fusobacteriia</taxon>
        <taxon>Fusobacteriales</taxon>
        <taxon>Leptotrichiaceae</taxon>
        <taxon>Sebaldella</taxon>
    </lineage>
</organism>
<protein>
    <recommendedName>
        <fullName evidence="1">DJ-1/PfpI domain-containing protein</fullName>
    </recommendedName>
</protein>
<dbReference type="HOGENOM" id="CLU_1531124_0_0_0"/>